<feature type="transmembrane region" description="Helical" evidence="1">
    <location>
        <begin position="227"/>
        <end position="244"/>
    </location>
</feature>
<feature type="transmembrane region" description="Helical" evidence="1">
    <location>
        <begin position="90"/>
        <end position="107"/>
    </location>
</feature>
<evidence type="ECO:0000256" key="1">
    <source>
        <dbReference type="SAM" id="Phobius"/>
    </source>
</evidence>
<evidence type="ECO:0000313" key="3">
    <source>
        <dbReference type="Proteomes" id="UP001529235"/>
    </source>
</evidence>
<proteinExistence type="predicted"/>
<evidence type="ECO:0000313" key="2">
    <source>
        <dbReference type="EMBL" id="MDK6029513.1"/>
    </source>
</evidence>
<organism evidence="2 3">
    <name type="scientific">Ignisphaera cupida</name>
    <dbReference type="NCBI Taxonomy" id="3050454"/>
    <lineage>
        <taxon>Archaea</taxon>
        <taxon>Thermoproteota</taxon>
        <taxon>Thermoprotei</taxon>
        <taxon>Desulfurococcales</taxon>
        <taxon>Desulfurococcaceae</taxon>
        <taxon>Ignisphaera</taxon>
    </lineage>
</organism>
<feature type="transmembrane region" description="Helical" evidence="1">
    <location>
        <begin position="196"/>
        <end position="215"/>
    </location>
</feature>
<feature type="transmembrane region" description="Helical" evidence="1">
    <location>
        <begin position="163"/>
        <end position="184"/>
    </location>
</feature>
<keyword evidence="1" id="KW-1133">Transmembrane helix</keyword>
<feature type="transmembrane region" description="Helical" evidence="1">
    <location>
        <begin position="21"/>
        <end position="44"/>
    </location>
</feature>
<dbReference type="Proteomes" id="UP001529235">
    <property type="component" value="Unassembled WGS sequence"/>
</dbReference>
<comment type="caution">
    <text evidence="2">The sequence shown here is derived from an EMBL/GenBank/DDBJ whole genome shotgun (WGS) entry which is preliminary data.</text>
</comment>
<keyword evidence="3" id="KW-1185">Reference proteome</keyword>
<accession>A0ABD4ZBP8</accession>
<feature type="transmembrane region" description="Helical" evidence="1">
    <location>
        <begin position="279"/>
        <end position="310"/>
    </location>
</feature>
<name>A0ABD4ZBP8_9CREN</name>
<protein>
    <recommendedName>
        <fullName evidence="4">DUF4184 family protein</fullName>
    </recommendedName>
</protein>
<evidence type="ECO:0008006" key="4">
    <source>
        <dbReference type="Google" id="ProtNLM"/>
    </source>
</evidence>
<dbReference type="EMBL" id="JASNVW010000010">
    <property type="protein sequence ID" value="MDK6029513.1"/>
    <property type="molecule type" value="Genomic_DNA"/>
</dbReference>
<keyword evidence="1" id="KW-0472">Membrane</keyword>
<reference evidence="2 3" key="1">
    <citation type="submission" date="2023-05" db="EMBL/GenBank/DDBJ databases">
        <title>A new hyperthermophilic archaea 'Ignisphaera cupida' sp. nov. and description of the family 'Ignisphaeraceae' fam. nov.</title>
        <authorList>
            <person name="Podosokorskaya O.A."/>
            <person name="Elcheninov A.G."/>
            <person name="Klukina A."/>
            <person name="Merkel A.Y."/>
        </authorList>
    </citation>
    <scope>NUCLEOTIDE SEQUENCE [LARGE SCALE GENOMIC DNA]</scope>
    <source>
        <strain evidence="2 3">4213-co</strain>
    </source>
</reference>
<feature type="transmembrane region" description="Helical" evidence="1">
    <location>
        <begin position="127"/>
        <end position="151"/>
    </location>
</feature>
<sequence length="322" mass="35507">MPFTVYHLASGLLIGLFFRRWLHWPTLLVVTTIFVDAGIAFASIHVFAHSFLGCVALGVLSGFVMRFMFKWFGWLEKFFNSFYLVSGNGLRSYVLAGVLGWFIHVVLDAPTHENMYPLMPFSRDNPFLIQNFAVAELIYNTILVGGLVAYLKHFYTSSSRASGYLVAKFQIGVITAFAGLVLSPLGLRIEGRGNDFALALSQALILLGLITSLEALRKMRLIGLARYLFATFLAALATTTYLILNFHALTVSWALAATTLLILRKPLAPIKLELASKSISVIDVLVIGWFLAIALVGIPIVFLAILMLVANASKLKPSETRV</sequence>
<keyword evidence="1" id="KW-0812">Transmembrane</keyword>
<dbReference type="AlphaFoldDB" id="A0ABD4ZBP8"/>
<feature type="transmembrane region" description="Helical" evidence="1">
    <location>
        <begin position="50"/>
        <end position="69"/>
    </location>
</feature>
<gene>
    <name evidence="2" type="ORF">QPL79_09070</name>
</gene>
<dbReference type="RefSeq" id="WP_285274500.1">
    <property type="nucleotide sequence ID" value="NZ_JASNVW010000010.1"/>
</dbReference>